<reference evidence="1" key="1">
    <citation type="submission" date="2022-08" db="UniProtKB">
        <authorList>
            <consortium name="EnsemblMetazoa"/>
        </authorList>
    </citation>
    <scope>IDENTIFICATION</scope>
</reference>
<dbReference type="Proteomes" id="UP000075882">
    <property type="component" value="Unassembled WGS sequence"/>
</dbReference>
<protein>
    <submittedName>
        <fullName evidence="1">Uncharacterized protein</fullName>
    </submittedName>
</protein>
<proteinExistence type="predicted"/>
<dbReference type="EnsemblMetazoa" id="ACOM032442-RA">
    <property type="protein sequence ID" value="ACOM032442-PA.1"/>
    <property type="gene ID" value="ACOM032442"/>
</dbReference>
<organism evidence="1">
    <name type="scientific">Anopheles coluzzii</name>
    <name type="common">African malaria mosquito</name>
    <dbReference type="NCBI Taxonomy" id="1518534"/>
    <lineage>
        <taxon>Eukaryota</taxon>
        <taxon>Metazoa</taxon>
        <taxon>Ecdysozoa</taxon>
        <taxon>Arthropoda</taxon>
        <taxon>Hexapoda</taxon>
        <taxon>Insecta</taxon>
        <taxon>Pterygota</taxon>
        <taxon>Neoptera</taxon>
        <taxon>Endopterygota</taxon>
        <taxon>Diptera</taxon>
        <taxon>Nematocera</taxon>
        <taxon>Culicoidea</taxon>
        <taxon>Culicidae</taxon>
        <taxon>Anophelinae</taxon>
        <taxon>Anopheles</taxon>
    </lineage>
</organism>
<sequence length="307" mass="35716">MNANGSVSLWLPSSTRFTYRLRIASGSLARRSRSCWLSVISLDEPGSPDMRGKLENRSELIFRHDQCNQWPQAGREHRVRQPHRNHANVRIQIAKRQHAVRHNRHQHGQKHPQHIAPGTIDNQPEQWTRDRRNNVHDRVDRVRVLGRKVKLAHKEHLPEGNERKDGHIVRHTDHGHHPEGHLKSADVRQLRYLSSRGRIVALQYACRPAIHPTEYERTDHRHYAGQCGEQKDNPGAHVALVAETLDVLVDRYHHEEVYRAADARKRQLQPKHHVQLLALKPQHGVTVLGHCERFRANAVKRKKEIQN</sequence>
<dbReference type="AlphaFoldDB" id="A0A8W7PIM3"/>
<accession>A0A8W7PIM3</accession>
<evidence type="ECO:0000313" key="1">
    <source>
        <dbReference type="EnsemblMetazoa" id="ACOM032442-PA.1"/>
    </source>
</evidence>
<name>A0A8W7PIM3_ANOCL</name>